<feature type="region of interest" description="Disordered" evidence="1">
    <location>
        <begin position="74"/>
        <end position="93"/>
    </location>
</feature>
<keyword evidence="3" id="KW-1185">Reference proteome</keyword>
<feature type="compositionally biased region" description="Low complexity" evidence="1">
    <location>
        <begin position="153"/>
        <end position="174"/>
    </location>
</feature>
<evidence type="ECO:0000313" key="3">
    <source>
        <dbReference type="Proteomes" id="UP001497600"/>
    </source>
</evidence>
<name>A0ABP0E8F8_9ASCO</name>
<evidence type="ECO:0000313" key="2">
    <source>
        <dbReference type="EMBL" id="CAK7893046.1"/>
    </source>
</evidence>
<reference evidence="2 3" key="1">
    <citation type="submission" date="2024-01" db="EMBL/GenBank/DDBJ databases">
        <authorList>
            <consortium name="Genoscope - CEA"/>
            <person name="William W."/>
        </authorList>
    </citation>
    <scope>NUCLEOTIDE SEQUENCE [LARGE SCALE GENOMIC DNA]</scope>
    <source>
        <strain evidence="2 3">29B2s-10</strain>
    </source>
</reference>
<organism evidence="2 3">
    <name type="scientific">[Candida] anglica</name>
    <dbReference type="NCBI Taxonomy" id="148631"/>
    <lineage>
        <taxon>Eukaryota</taxon>
        <taxon>Fungi</taxon>
        <taxon>Dikarya</taxon>
        <taxon>Ascomycota</taxon>
        <taxon>Saccharomycotina</taxon>
        <taxon>Pichiomycetes</taxon>
        <taxon>Debaryomycetaceae</taxon>
        <taxon>Kurtzmaniella</taxon>
    </lineage>
</organism>
<gene>
    <name evidence="2" type="ORF">CAAN4_A05578</name>
</gene>
<feature type="region of interest" description="Disordered" evidence="1">
    <location>
        <begin position="153"/>
        <end position="185"/>
    </location>
</feature>
<dbReference type="EMBL" id="OZ004253">
    <property type="protein sequence ID" value="CAK7893046.1"/>
    <property type="molecule type" value="Genomic_DNA"/>
</dbReference>
<protein>
    <submittedName>
        <fullName evidence="2">Uncharacterized protein</fullName>
    </submittedName>
</protein>
<feature type="compositionally biased region" description="Polar residues" evidence="1">
    <location>
        <begin position="76"/>
        <end position="91"/>
    </location>
</feature>
<evidence type="ECO:0000256" key="1">
    <source>
        <dbReference type="SAM" id="MobiDB-lite"/>
    </source>
</evidence>
<dbReference type="Proteomes" id="UP001497600">
    <property type="component" value="Chromosome A"/>
</dbReference>
<accession>A0ABP0E8F8</accession>
<proteinExistence type="predicted"/>
<sequence>MSVSSKYNRVALAPIRDSSLNICSPQKSPHTKTTIGGGAGVARKSYSIGSFVPLTPNQKGVRPSTPKTITFKDQRLTPNSTSNSPSLQTSPERIDKTAAASLAATKLKLKLQLALYKLQKKGTLPTKAPQVFISSSINIDLQRAAISLEQAKSTHNNGGNASTTNTTNFISTNTGMNNTSGVTKRKKPSLTATAYDRNLSLFKNTQKLRLYSIKKDSKFYADRNGAVPLTPNHEIKLPKPINVTTDATTDAAIPTNAQLNANSISNNHLSHSKSRQLPSINKILKTPMKSSSRNLVNPYLPTNNKKWKNNLNTDETIDEDDDGPLKESTCTSIRVGNKELLSSSPIRANSNSFGTPNSFSVAKSLLQLGSGFYS</sequence>